<dbReference type="PANTHER" id="PTHR28448:SF1">
    <property type="entry name" value="UPF0728 PROTEIN C10ORF53"/>
    <property type="match status" value="1"/>
</dbReference>
<dbReference type="OrthoDB" id="10003460at2759"/>
<dbReference type="PANTHER" id="PTHR28448">
    <property type="entry name" value="UPF0728 PROTEIN C10ORF53"/>
    <property type="match status" value="1"/>
</dbReference>
<proteinExistence type="inferred from homology"/>
<dbReference type="Pfam" id="PF15092">
    <property type="entry name" value="UPF0728"/>
    <property type="match status" value="1"/>
</dbReference>
<comment type="similarity">
    <text evidence="1">Belongs to the UPF0728 family.</text>
</comment>
<dbReference type="InterPro" id="IPR027885">
    <property type="entry name" value="UPF0728"/>
</dbReference>
<sequence length="133" mass="15079">MHCVETFPNSSINLATGKAYPKSEKVVKDLLHEIFIEIRKKMPENAKVIVKFGPYRSCGTVEHRTSRLEGLQVLLKENGHTVDLEPSEDWHDVEIIVNGETVYRCDIRNLEFGGDGKLDKLCHEALEAVNKAF</sequence>
<protein>
    <submittedName>
        <fullName evidence="2">UPF0728 protein</fullName>
    </submittedName>
</protein>
<dbReference type="AlphaFoldDB" id="A0A9Q1BFR9"/>
<accession>A0A9Q1BFR9</accession>
<keyword evidence="3" id="KW-1185">Reference proteome</keyword>
<name>A0A9Q1BFR9_HOLLE</name>
<dbReference type="Proteomes" id="UP001152320">
    <property type="component" value="Chromosome 20"/>
</dbReference>
<gene>
    <name evidence="2" type="ORF">HOLleu_38033</name>
</gene>
<organism evidence="2 3">
    <name type="scientific">Holothuria leucospilota</name>
    <name type="common">Black long sea cucumber</name>
    <name type="synonym">Mertensiothuria leucospilota</name>
    <dbReference type="NCBI Taxonomy" id="206669"/>
    <lineage>
        <taxon>Eukaryota</taxon>
        <taxon>Metazoa</taxon>
        <taxon>Echinodermata</taxon>
        <taxon>Eleutherozoa</taxon>
        <taxon>Echinozoa</taxon>
        <taxon>Holothuroidea</taxon>
        <taxon>Aspidochirotacea</taxon>
        <taxon>Aspidochirotida</taxon>
        <taxon>Holothuriidae</taxon>
        <taxon>Holothuria</taxon>
    </lineage>
</organism>
<evidence type="ECO:0000313" key="2">
    <source>
        <dbReference type="EMBL" id="KAJ8022982.1"/>
    </source>
</evidence>
<reference evidence="2" key="1">
    <citation type="submission" date="2021-10" db="EMBL/GenBank/DDBJ databases">
        <title>Tropical sea cucumber genome reveals ecological adaptation and Cuvierian tubules defense mechanism.</title>
        <authorList>
            <person name="Chen T."/>
        </authorList>
    </citation>
    <scope>NUCLEOTIDE SEQUENCE</scope>
    <source>
        <strain evidence="2">Nanhai2018</strain>
        <tissue evidence="2">Muscle</tissue>
    </source>
</reference>
<evidence type="ECO:0000256" key="1">
    <source>
        <dbReference type="ARBA" id="ARBA00009973"/>
    </source>
</evidence>
<evidence type="ECO:0000313" key="3">
    <source>
        <dbReference type="Proteomes" id="UP001152320"/>
    </source>
</evidence>
<dbReference type="EMBL" id="JAIZAY010000020">
    <property type="protein sequence ID" value="KAJ8022982.1"/>
    <property type="molecule type" value="Genomic_DNA"/>
</dbReference>
<comment type="caution">
    <text evidence="2">The sequence shown here is derived from an EMBL/GenBank/DDBJ whole genome shotgun (WGS) entry which is preliminary data.</text>
</comment>